<keyword evidence="4 5" id="KW-0472">Membrane</keyword>
<reference evidence="7 8" key="1">
    <citation type="journal article" date="2014" name="Int. J. Syst. Evol. Microbiol.">
        <title>Complete genome sequence of Corynebacterium casei LMG S-19264T (=DSM 44701T), isolated from a smear-ripened cheese.</title>
        <authorList>
            <consortium name="US DOE Joint Genome Institute (JGI-PGF)"/>
            <person name="Walter F."/>
            <person name="Albersmeier A."/>
            <person name="Kalinowski J."/>
            <person name="Ruckert C."/>
        </authorList>
    </citation>
    <scope>NUCLEOTIDE SEQUENCE [LARGE SCALE GENOMIC DNA]</scope>
    <source>
        <strain evidence="7 8">KCTC 12866</strain>
    </source>
</reference>
<dbReference type="Pfam" id="PF02656">
    <property type="entry name" value="DUF202"/>
    <property type="match status" value="1"/>
</dbReference>
<feature type="domain" description="DUF202" evidence="6">
    <location>
        <begin position="18"/>
        <end position="80"/>
    </location>
</feature>
<evidence type="ECO:0000256" key="2">
    <source>
        <dbReference type="ARBA" id="ARBA00022692"/>
    </source>
</evidence>
<keyword evidence="8" id="KW-1185">Reference proteome</keyword>
<evidence type="ECO:0000256" key="5">
    <source>
        <dbReference type="SAM" id="Phobius"/>
    </source>
</evidence>
<comment type="subcellular location">
    <subcellularLocation>
        <location evidence="1">Endomembrane system</location>
        <topology evidence="1">Multi-pass membrane protein</topology>
    </subcellularLocation>
</comment>
<sequence length="91" mass="10693">MAETKPKLSISDWLAIERTRLANERTFLAYFRTTLALLAGGVTILRLEAFQDIRWLGYVFLALAPMVFLIGIWRLFSVKRRIEDRYQNLNE</sequence>
<feature type="transmembrane region" description="Helical" evidence="5">
    <location>
        <begin position="27"/>
        <end position="47"/>
    </location>
</feature>
<evidence type="ECO:0000256" key="3">
    <source>
        <dbReference type="ARBA" id="ARBA00022989"/>
    </source>
</evidence>
<proteinExistence type="predicted"/>
<keyword evidence="2 5" id="KW-0812">Transmembrane</keyword>
<protein>
    <recommendedName>
        <fullName evidence="6">DUF202 domain-containing protein</fullName>
    </recommendedName>
</protein>
<comment type="caution">
    <text evidence="7">The sequence shown here is derived from an EMBL/GenBank/DDBJ whole genome shotgun (WGS) entry which is preliminary data.</text>
</comment>
<gene>
    <name evidence="7" type="ORF">GCM10007390_36460</name>
</gene>
<dbReference type="Proteomes" id="UP000598271">
    <property type="component" value="Unassembled WGS sequence"/>
</dbReference>
<dbReference type="AlphaFoldDB" id="A0A8J3GBP6"/>
<evidence type="ECO:0000256" key="4">
    <source>
        <dbReference type="ARBA" id="ARBA00023136"/>
    </source>
</evidence>
<dbReference type="GO" id="GO:0012505">
    <property type="term" value="C:endomembrane system"/>
    <property type="evidence" value="ECO:0007669"/>
    <property type="project" value="UniProtKB-SubCell"/>
</dbReference>
<dbReference type="EMBL" id="BMXF01000004">
    <property type="protein sequence ID" value="GHB79192.1"/>
    <property type="molecule type" value="Genomic_DNA"/>
</dbReference>
<keyword evidence="3 5" id="KW-1133">Transmembrane helix</keyword>
<dbReference type="RefSeq" id="WP_189565995.1">
    <property type="nucleotide sequence ID" value="NZ_BMXF01000004.1"/>
</dbReference>
<name>A0A8J3GBP6_9BACT</name>
<feature type="transmembrane region" description="Helical" evidence="5">
    <location>
        <begin position="53"/>
        <end position="76"/>
    </location>
</feature>
<evidence type="ECO:0000313" key="8">
    <source>
        <dbReference type="Proteomes" id="UP000598271"/>
    </source>
</evidence>
<evidence type="ECO:0000256" key="1">
    <source>
        <dbReference type="ARBA" id="ARBA00004127"/>
    </source>
</evidence>
<accession>A0A8J3GBP6</accession>
<dbReference type="InterPro" id="IPR003807">
    <property type="entry name" value="DUF202"/>
</dbReference>
<organism evidence="7 8">
    <name type="scientific">Persicitalea jodogahamensis</name>
    <dbReference type="NCBI Taxonomy" id="402147"/>
    <lineage>
        <taxon>Bacteria</taxon>
        <taxon>Pseudomonadati</taxon>
        <taxon>Bacteroidota</taxon>
        <taxon>Cytophagia</taxon>
        <taxon>Cytophagales</taxon>
        <taxon>Spirosomataceae</taxon>
        <taxon>Persicitalea</taxon>
    </lineage>
</organism>
<evidence type="ECO:0000259" key="6">
    <source>
        <dbReference type="Pfam" id="PF02656"/>
    </source>
</evidence>
<evidence type="ECO:0000313" key="7">
    <source>
        <dbReference type="EMBL" id="GHB79192.1"/>
    </source>
</evidence>